<proteinExistence type="predicted"/>
<dbReference type="Pfam" id="PF00072">
    <property type="entry name" value="Response_reg"/>
    <property type="match status" value="1"/>
</dbReference>
<evidence type="ECO:0000256" key="4">
    <source>
        <dbReference type="PROSITE-ProRule" id="PRU00169"/>
    </source>
</evidence>
<gene>
    <name evidence="6" type="ORF">FF100_28360</name>
</gene>
<dbReference type="OrthoDB" id="8018327at2"/>
<dbReference type="PANTHER" id="PTHR44591">
    <property type="entry name" value="STRESS RESPONSE REGULATOR PROTEIN 1"/>
    <property type="match status" value="1"/>
</dbReference>
<dbReference type="PROSITE" id="PS50110">
    <property type="entry name" value="RESPONSE_REGULATORY"/>
    <property type="match status" value="1"/>
</dbReference>
<dbReference type="EMBL" id="VDDA01000021">
    <property type="protein sequence ID" value="TNC08757.1"/>
    <property type="molecule type" value="Genomic_DNA"/>
</dbReference>
<dbReference type="SMART" id="SM00448">
    <property type="entry name" value="REC"/>
    <property type="match status" value="1"/>
</dbReference>
<name>A0A5C4L9S6_9HYPH</name>
<dbReference type="AlphaFoldDB" id="A0A5C4L9S6"/>
<evidence type="ECO:0000256" key="3">
    <source>
        <dbReference type="ARBA" id="ARBA00023163"/>
    </source>
</evidence>
<evidence type="ECO:0000259" key="5">
    <source>
        <dbReference type="PROSITE" id="PS50110"/>
    </source>
</evidence>
<dbReference type="InterPro" id="IPR011006">
    <property type="entry name" value="CheY-like_superfamily"/>
</dbReference>
<dbReference type="InterPro" id="IPR001789">
    <property type="entry name" value="Sig_transdc_resp-reg_receiver"/>
</dbReference>
<organism evidence="6 7">
    <name type="scientific">Methylobacterium terricola</name>
    <dbReference type="NCBI Taxonomy" id="2583531"/>
    <lineage>
        <taxon>Bacteria</taxon>
        <taxon>Pseudomonadati</taxon>
        <taxon>Pseudomonadota</taxon>
        <taxon>Alphaproteobacteria</taxon>
        <taxon>Hyphomicrobiales</taxon>
        <taxon>Methylobacteriaceae</taxon>
        <taxon>Methylobacterium</taxon>
    </lineage>
</organism>
<keyword evidence="3" id="KW-0804">Transcription</keyword>
<keyword evidence="1 4" id="KW-0597">Phosphoprotein</keyword>
<accession>A0A5C4L9S6</accession>
<dbReference type="Proteomes" id="UP000305267">
    <property type="component" value="Unassembled WGS sequence"/>
</dbReference>
<keyword evidence="2" id="KW-0805">Transcription regulation</keyword>
<sequence>MNICNVVHGILVRCRTIKLFATIPTSEVGFYQQSQWLTHGSLSFIEVRQRPSSVRRAPVRSTDPKPTVLLVEDDALVGLDLGEALVRAGYRTAGPVSTLADALVHLRRRPPDLAIVDVRLRDGLSSELARELHRRQVPFVVHSAWRRDTSLCPELQAAPWLAKPTLPSEVVATLSRLDRDAGR</sequence>
<evidence type="ECO:0000313" key="6">
    <source>
        <dbReference type="EMBL" id="TNC08757.1"/>
    </source>
</evidence>
<evidence type="ECO:0000313" key="7">
    <source>
        <dbReference type="Proteomes" id="UP000305267"/>
    </source>
</evidence>
<comment type="caution">
    <text evidence="6">The sequence shown here is derived from an EMBL/GenBank/DDBJ whole genome shotgun (WGS) entry which is preliminary data.</text>
</comment>
<dbReference type="GO" id="GO:0000160">
    <property type="term" value="P:phosphorelay signal transduction system"/>
    <property type="evidence" value="ECO:0007669"/>
    <property type="project" value="InterPro"/>
</dbReference>
<feature type="modified residue" description="4-aspartylphosphate" evidence="4">
    <location>
        <position position="117"/>
    </location>
</feature>
<feature type="domain" description="Response regulatory" evidence="5">
    <location>
        <begin position="67"/>
        <end position="178"/>
    </location>
</feature>
<reference evidence="6 7" key="1">
    <citation type="submission" date="2019-06" db="EMBL/GenBank/DDBJ databases">
        <title>Genome of Methylobacterium sp. 17Sr1-39.</title>
        <authorList>
            <person name="Seo T."/>
        </authorList>
    </citation>
    <scope>NUCLEOTIDE SEQUENCE [LARGE SCALE GENOMIC DNA]</scope>
    <source>
        <strain evidence="6 7">17Sr1-39</strain>
    </source>
</reference>
<dbReference type="Gene3D" id="3.40.50.2300">
    <property type="match status" value="1"/>
</dbReference>
<protein>
    <submittedName>
        <fullName evidence="6">Response regulator</fullName>
    </submittedName>
</protein>
<dbReference type="InterPro" id="IPR050595">
    <property type="entry name" value="Bact_response_regulator"/>
</dbReference>
<evidence type="ECO:0000256" key="2">
    <source>
        <dbReference type="ARBA" id="ARBA00023015"/>
    </source>
</evidence>
<dbReference type="PANTHER" id="PTHR44591:SF3">
    <property type="entry name" value="RESPONSE REGULATORY DOMAIN-CONTAINING PROTEIN"/>
    <property type="match status" value="1"/>
</dbReference>
<evidence type="ECO:0000256" key="1">
    <source>
        <dbReference type="ARBA" id="ARBA00022553"/>
    </source>
</evidence>
<keyword evidence="7" id="KW-1185">Reference proteome</keyword>
<dbReference type="SUPFAM" id="SSF52172">
    <property type="entry name" value="CheY-like"/>
    <property type="match status" value="1"/>
</dbReference>